<evidence type="ECO:0000256" key="2">
    <source>
        <dbReference type="ARBA" id="ARBA00022598"/>
    </source>
</evidence>
<evidence type="ECO:0000313" key="15">
    <source>
        <dbReference type="EMBL" id="SPP33435.1"/>
    </source>
</evidence>
<proteinExistence type="inferred from homology"/>
<evidence type="ECO:0000256" key="7">
    <source>
        <dbReference type="ARBA" id="ARBA00022984"/>
    </source>
</evidence>
<keyword evidence="4 10" id="KW-0547">Nucleotide-binding</keyword>
<feature type="domain" description="Mur ligase N-terminal catalytic" evidence="12">
    <location>
        <begin position="28"/>
        <end position="91"/>
    </location>
</feature>
<dbReference type="InterPro" id="IPR035911">
    <property type="entry name" value="MurE/MurF_N"/>
</dbReference>
<dbReference type="Pfam" id="PF08245">
    <property type="entry name" value="Mur_ligase_M"/>
    <property type="match status" value="1"/>
</dbReference>
<evidence type="ECO:0000256" key="3">
    <source>
        <dbReference type="ARBA" id="ARBA00022618"/>
    </source>
</evidence>
<gene>
    <name evidence="10 15" type="primary">murF</name>
    <name evidence="15" type="ORF">WBAD_1056</name>
</gene>
<dbReference type="GO" id="GO:0005524">
    <property type="term" value="F:ATP binding"/>
    <property type="evidence" value="ECO:0007669"/>
    <property type="project" value="UniProtKB-UniRule"/>
</dbReference>
<dbReference type="InterPro" id="IPR036615">
    <property type="entry name" value="Mur_ligase_C_dom_sf"/>
</dbReference>
<dbReference type="GO" id="GO:0008360">
    <property type="term" value="P:regulation of cell shape"/>
    <property type="evidence" value="ECO:0007669"/>
    <property type="project" value="UniProtKB-KW"/>
</dbReference>
<evidence type="ECO:0000256" key="6">
    <source>
        <dbReference type="ARBA" id="ARBA00022960"/>
    </source>
</evidence>
<dbReference type="InterPro" id="IPR051046">
    <property type="entry name" value="MurCDEF_CellWall_CoF430Synth"/>
</dbReference>
<dbReference type="EMBL" id="OUNE01000184">
    <property type="protein sequence ID" value="SPP33435.1"/>
    <property type="molecule type" value="Genomic_DNA"/>
</dbReference>
<evidence type="ECO:0000256" key="1">
    <source>
        <dbReference type="ARBA" id="ARBA00022490"/>
    </source>
</evidence>
<dbReference type="GO" id="GO:0008766">
    <property type="term" value="F:UDP-N-acetylmuramoylalanyl-D-glutamyl-2,6-diaminopimelate-D-alanyl-D-alanine ligase activity"/>
    <property type="evidence" value="ECO:0007669"/>
    <property type="project" value="RHEA"/>
</dbReference>
<keyword evidence="8 10" id="KW-0131">Cell cycle</keyword>
<dbReference type="Pfam" id="PF02875">
    <property type="entry name" value="Mur_ligase_C"/>
    <property type="match status" value="1"/>
</dbReference>
<dbReference type="Gene3D" id="3.40.1190.10">
    <property type="entry name" value="Mur-like, catalytic domain"/>
    <property type="match status" value="1"/>
</dbReference>
<keyword evidence="1 10" id="KW-0963">Cytoplasm</keyword>
<comment type="function">
    <text evidence="10 11">Involved in cell wall formation. Catalyzes the final step in the synthesis of UDP-N-acetylmuramoyl-pentapeptide, the precursor of murein.</text>
</comment>
<dbReference type="NCBIfam" id="TIGR01143">
    <property type="entry name" value="murF"/>
    <property type="match status" value="1"/>
</dbReference>
<keyword evidence="7 10" id="KW-0573">Peptidoglycan synthesis</keyword>
<accession>A0A3B0IZM9</accession>
<comment type="similarity">
    <text evidence="10">Belongs to the MurCDEF family. MurF subfamily.</text>
</comment>
<dbReference type="SUPFAM" id="SSF53244">
    <property type="entry name" value="MurD-like peptide ligases, peptide-binding domain"/>
    <property type="match status" value="1"/>
</dbReference>
<sequence>MFKWNANNIIDATGGRGEGVCNSVYSSNISTDTRSIKKGDLFIALKGKNFDGHDFLHEAFLKGATAAVVSKDKYKKFPLIVVQDTLKALHNMASYYIRNVLVNAKVIAITGSVGKTTTKDMLHTVLSQYGASHANKDNLNNNIGLPFTILKAPKDCQYLILEMGMNRAGEIKELSKISNPDIAVITNIEPAHVENFSSLIDIAQAKLEVLHGMKNNGTLILNKDNEHYDCLLSNANRNVVSFGKNESATVCLLDLIRDDNGLNLKIKPHNGQIINCNLRLRGEHFTYSALVVTAVVQSLGLDLSKLPLALENFTVTEGRGNVHQAKYNGKLVHLINDSYNANPTSMKAAIRTLGTYSNLRKVALLGDMLELGNESIAFHTELLDSIVEQNVNKVHTVGKFMLELNKLLPENIKGMHFDDSNQLKSNLANIVQGNDVILVKGSHGMRMDLIVQEFTIEY</sequence>
<name>A0A3B0IZM9_9RICK</name>
<evidence type="ECO:0000259" key="14">
    <source>
        <dbReference type="Pfam" id="PF08245"/>
    </source>
</evidence>
<dbReference type="PANTHER" id="PTHR43024:SF1">
    <property type="entry name" value="UDP-N-ACETYLMURAMOYL-TRIPEPTIDE--D-ALANYL-D-ALANINE LIGASE"/>
    <property type="match status" value="1"/>
</dbReference>
<evidence type="ECO:0000259" key="13">
    <source>
        <dbReference type="Pfam" id="PF02875"/>
    </source>
</evidence>
<keyword evidence="9 10" id="KW-0961">Cell wall biogenesis/degradation</keyword>
<evidence type="ECO:0000256" key="5">
    <source>
        <dbReference type="ARBA" id="ARBA00022840"/>
    </source>
</evidence>
<feature type="domain" description="Mur ligase C-terminal" evidence="13">
    <location>
        <begin position="322"/>
        <end position="442"/>
    </location>
</feature>
<evidence type="ECO:0000256" key="4">
    <source>
        <dbReference type="ARBA" id="ARBA00022741"/>
    </source>
</evidence>
<dbReference type="AlphaFoldDB" id="A0A3B0IZM9"/>
<dbReference type="Gene3D" id="3.40.1390.10">
    <property type="entry name" value="MurE/MurF, N-terminal domain"/>
    <property type="match status" value="1"/>
</dbReference>
<comment type="catalytic activity">
    <reaction evidence="10 11">
        <text>D-alanyl-D-alanine + UDP-N-acetyl-alpha-D-muramoyl-L-alanyl-gamma-D-glutamyl-meso-2,6-diaminopimelate + ATP = UDP-N-acetyl-alpha-D-muramoyl-L-alanyl-gamma-D-glutamyl-meso-2,6-diaminopimeloyl-D-alanyl-D-alanine + ADP + phosphate + H(+)</text>
        <dbReference type="Rhea" id="RHEA:28374"/>
        <dbReference type="ChEBI" id="CHEBI:15378"/>
        <dbReference type="ChEBI" id="CHEBI:30616"/>
        <dbReference type="ChEBI" id="CHEBI:43474"/>
        <dbReference type="ChEBI" id="CHEBI:57822"/>
        <dbReference type="ChEBI" id="CHEBI:61386"/>
        <dbReference type="ChEBI" id="CHEBI:83905"/>
        <dbReference type="ChEBI" id="CHEBI:456216"/>
        <dbReference type="EC" id="6.3.2.10"/>
    </reaction>
</comment>
<keyword evidence="5 10" id="KW-0067">ATP-binding</keyword>
<dbReference type="Pfam" id="PF01225">
    <property type="entry name" value="Mur_ligase"/>
    <property type="match status" value="1"/>
</dbReference>
<dbReference type="EC" id="6.3.2.10" evidence="10 11"/>
<evidence type="ECO:0000256" key="10">
    <source>
        <dbReference type="HAMAP-Rule" id="MF_02019"/>
    </source>
</evidence>
<feature type="binding site" evidence="10">
    <location>
        <begin position="111"/>
        <end position="117"/>
    </location>
    <ligand>
        <name>ATP</name>
        <dbReference type="ChEBI" id="CHEBI:30616"/>
    </ligand>
</feature>
<dbReference type="InterPro" id="IPR013221">
    <property type="entry name" value="Mur_ligase_cen"/>
</dbReference>
<keyword evidence="2 10" id="KW-0436">Ligase</keyword>
<dbReference type="PANTHER" id="PTHR43024">
    <property type="entry name" value="UDP-N-ACETYLMURAMOYL-TRIPEPTIDE--D-ALANYL-D-ALANINE LIGASE"/>
    <property type="match status" value="1"/>
</dbReference>
<evidence type="ECO:0000256" key="9">
    <source>
        <dbReference type="ARBA" id="ARBA00023316"/>
    </source>
</evidence>
<dbReference type="GO" id="GO:0047480">
    <property type="term" value="F:UDP-N-acetylmuramoyl-tripeptide-D-alanyl-D-alanine ligase activity"/>
    <property type="evidence" value="ECO:0007669"/>
    <property type="project" value="UniProtKB-UniRule"/>
</dbReference>
<dbReference type="GO" id="GO:0071555">
    <property type="term" value="P:cell wall organization"/>
    <property type="evidence" value="ECO:0007669"/>
    <property type="project" value="UniProtKB-KW"/>
</dbReference>
<dbReference type="SUPFAM" id="SSF53623">
    <property type="entry name" value="MurD-like peptide ligases, catalytic domain"/>
    <property type="match status" value="1"/>
</dbReference>
<dbReference type="GO" id="GO:0005737">
    <property type="term" value="C:cytoplasm"/>
    <property type="evidence" value="ECO:0007669"/>
    <property type="project" value="UniProtKB-SubCell"/>
</dbReference>
<keyword evidence="6 10" id="KW-0133">Cell shape</keyword>
<dbReference type="HAMAP" id="MF_02019">
    <property type="entry name" value="MurF"/>
    <property type="match status" value="1"/>
</dbReference>
<evidence type="ECO:0000256" key="8">
    <source>
        <dbReference type="ARBA" id="ARBA00023306"/>
    </source>
</evidence>
<evidence type="ECO:0000259" key="12">
    <source>
        <dbReference type="Pfam" id="PF01225"/>
    </source>
</evidence>
<dbReference type="InterPro" id="IPR005863">
    <property type="entry name" value="UDP-N-AcMur_synth"/>
</dbReference>
<evidence type="ECO:0000256" key="11">
    <source>
        <dbReference type="RuleBase" id="RU004136"/>
    </source>
</evidence>
<dbReference type="Gene3D" id="3.90.190.20">
    <property type="entry name" value="Mur ligase, C-terminal domain"/>
    <property type="match status" value="1"/>
</dbReference>
<keyword evidence="3 10" id="KW-0132">Cell division</keyword>
<dbReference type="GO" id="GO:0051301">
    <property type="term" value="P:cell division"/>
    <property type="evidence" value="ECO:0007669"/>
    <property type="project" value="UniProtKB-KW"/>
</dbReference>
<organism evidence="15">
    <name type="scientific">Wolbachia endosymbiont of Aleurodicus dispersus</name>
    <dbReference type="NCBI Taxonomy" id="1288877"/>
    <lineage>
        <taxon>Bacteria</taxon>
        <taxon>Pseudomonadati</taxon>
        <taxon>Pseudomonadota</taxon>
        <taxon>Alphaproteobacteria</taxon>
        <taxon>Rickettsiales</taxon>
        <taxon>Anaplasmataceae</taxon>
        <taxon>Wolbachieae</taxon>
        <taxon>Wolbachia</taxon>
    </lineage>
</organism>
<dbReference type="SUPFAM" id="SSF63418">
    <property type="entry name" value="MurE/MurF N-terminal domain"/>
    <property type="match status" value="1"/>
</dbReference>
<dbReference type="InterPro" id="IPR036565">
    <property type="entry name" value="Mur-like_cat_sf"/>
</dbReference>
<dbReference type="InterPro" id="IPR004101">
    <property type="entry name" value="Mur_ligase_C"/>
</dbReference>
<reference evidence="15" key="1">
    <citation type="submission" date="2018-04" db="EMBL/GenBank/DDBJ databases">
        <authorList>
            <person name="Go L.Y."/>
            <person name="Mitchell J.A."/>
        </authorList>
    </citation>
    <scope>NUCLEOTIDE SEQUENCE</scope>
    <source>
        <strain evidence="15">WBAD</strain>
    </source>
</reference>
<protein>
    <recommendedName>
        <fullName evidence="10 11">UDP-N-acetylmuramoyl-tripeptide--D-alanyl-D-alanine ligase</fullName>
        <ecNumber evidence="10 11">6.3.2.10</ecNumber>
    </recommendedName>
    <alternativeName>
        <fullName evidence="10">D-alanyl-D-alanine-adding enzyme</fullName>
    </alternativeName>
</protein>
<comment type="subcellular location">
    <subcellularLocation>
        <location evidence="10 11">Cytoplasm</location>
    </subcellularLocation>
</comment>
<dbReference type="InterPro" id="IPR000713">
    <property type="entry name" value="Mur_ligase_N"/>
</dbReference>
<comment type="pathway">
    <text evidence="10 11">Cell wall biogenesis; peptidoglycan biosynthesis.</text>
</comment>
<feature type="domain" description="Mur ligase central" evidence="14">
    <location>
        <begin position="109"/>
        <end position="296"/>
    </location>
</feature>
<dbReference type="GO" id="GO:0009252">
    <property type="term" value="P:peptidoglycan biosynthetic process"/>
    <property type="evidence" value="ECO:0007669"/>
    <property type="project" value="UniProtKB-UniRule"/>
</dbReference>
<dbReference type="UniPathway" id="UPA00219"/>